<dbReference type="AlphaFoldDB" id="A0AAV7T2F4"/>
<organism evidence="2 3">
    <name type="scientific">Pleurodeles waltl</name>
    <name type="common">Iberian ribbed newt</name>
    <dbReference type="NCBI Taxonomy" id="8319"/>
    <lineage>
        <taxon>Eukaryota</taxon>
        <taxon>Metazoa</taxon>
        <taxon>Chordata</taxon>
        <taxon>Craniata</taxon>
        <taxon>Vertebrata</taxon>
        <taxon>Euteleostomi</taxon>
        <taxon>Amphibia</taxon>
        <taxon>Batrachia</taxon>
        <taxon>Caudata</taxon>
        <taxon>Salamandroidea</taxon>
        <taxon>Salamandridae</taxon>
        <taxon>Pleurodelinae</taxon>
        <taxon>Pleurodeles</taxon>
    </lineage>
</organism>
<dbReference type="EMBL" id="JANPWB010000007">
    <property type="protein sequence ID" value="KAJ1170521.1"/>
    <property type="molecule type" value="Genomic_DNA"/>
</dbReference>
<sequence length="76" mass="7902">MIRVGAAAAPRGTGAPRLEINSGPVTDHLTKPINSWKTHTAAGCQPACVDSPRAKEAELPGWTAQLLGGFLVLQAQ</sequence>
<evidence type="ECO:0000313" key="2">
    <source>
        <dbReference type="EMBL" id="KAJ1170521.1"/>
    </source>
</evidence>
<gene>
    <name evidence="2" type="ORF">NDU88_002396</name>
</gene>
<feature type="region of interest" description="Disordered" evidence="1">
    <location>
        <begin position="1"/>
        <end position="26"/>
    </location>
</feature>
<comment type="caution">
    <text evidence="2">The sequence shown here is derived from an EMBL/GenBank/DDBJ whole genome shotgun (WGS) entry which is preliminary data.</text>
</comment>
<keyword evidence="3" id="KW-1185">Reference proteome</keyword>
<evidence type="ECO:0000313" key="3">
    <source>
        <dbReference type="Proteomes" id="UP001066276"/>
    </source>
</evidence>
<protein>
    <submittedName>
        <fullName evidence="2">Uncharacterized protein</fullName>
    </submittedName>
</protein>
<accession>A0AAV7T2F4</accession>
<proteinExistence type="predicted"/>
<evidence type="ECO:0000256" key="1">
    <source>
        <dbReference type="SAM" id="MobiDB-lite"/>
    </source>
</evidence>
<name>A0AAV7T2F4_PLEWA</name>
<feature type="compositionally biased region" description="Low complexity" evidence="1">
    <location>
        <begin position="1"/>
        <end position="17"/>
    </location>
</feature>
<reference evidence="2" key="1">
    <citation type="journal article" date="2022" name="bioRxiv">
        <title>Sequencing and chromosome-scale assembly of the giantPleurodeles waltlgenome.</title>
        <authorList>
            <person name="Brown T."/>
            <person name="Elewa A."/>
            <person name="Iarovenko S."/>
            <person name="Subramanian E."/>
            <person name="Araus A.J."/>
            <person name="Petzold A."/>
            <person name="Susuki M."/>
            <person name="Suzuki K.-i.T."/>
            <person name="Hayashi T."/>
            <person name="Toyoda A."/>
            <person name="Oliveira C."/>
            <person name="Osipova E."/>
            <person name="Leigh N.D."/>
            <person name="Simon A."/>
            <person name="Yun M.H."/>
        </authorList>
    </citation>
    <scope>NUCLEOTIDE SEQUENCE</scope>
    <source>
        <strain evidence="2">20211129_DDA</strain>
        <tissue evidence="2">Liver</tissue>
    </source>
</reference>
<dbReference type="Proteomes" id="UP001066276">
    <property type="component" value="Chromosome 4_1"/>
</dbReference>